<accession>A0A1X7U506</accession>
<dbReference type="InParanoid" id="A0A1X7U506"/>
<dbReference type="InterPro" id="IPR016059">
    <property type="entry name" value="DNA_ligase_ATP-dep_CS"/>
</dbReference>
<organism evidence="4">
    <name type="scientific">Amphimedon queenslandica</name>
    <name type="common">Sponge</name>
    <dbReference type="NCBI Taxonomy" id="400682"/>
    <lineage>
        <taxon>Eukaryota</taxon>
        <taxon>Metazoa</taxon>
        <taxon>Porifera</taxon>
        <taxon>Demospongiae</taxon>
        <taxon>Heteroscleromorpha</taxon>
        <taxon>Haplosclerida</taxon>
        <taxon>Niphatidae</taxon>
        <taxon>Amphimedon</taxon>
    </lineage>
</organism>
<proteinExistence type="inferred from homology"/>
<dbReference type="AlphaFoldDB" id="A0A1X7U506"/>
<dbReference type="GO" id="GO:0005739">
    <property type="term" value="C:mitochondrion"/>
    <property type="evidence" value="ECO:0007669"/>
    <property type="project" value="TreeGrafter"/>
</dbReference>
<dbReference type="GO" id="GO:1903461">
    <property type="term" value="P:Okazaki fragment processing involved in mitotic DNA replication"/>
    <property type="evidence" value="ECO:0007669"/>
    <property type="project" value="TreeGrafter"/>
</dbReference>
<dbReference type="PROSITE" id="PS50160">
    <property type="entry name" value="DNA_LIGASE_A3"/>
    <property type="match status" value="1"/>
</dbReference>
<dbReference type="STRING" id="400682.A0A1X7U506"/>
<comment type="similarity">
    <text evidence="1">Belongs to the ATP-dependent DNA ligase family.</text>
</comment>
<evidence type="ECO:0000256" key="2">
    <source>
        <dbReference type="ARBA" id="ARBA00022598"/>
    </source>
</evidence>
<dbReference type="SUPFAM" id="SSF56091">
    <property type="entry name" value="DNA ligase/mRNA capping enzyme, catalytic domain"/>
    <property type="match status" value="1"/>
</dbReference>
<dbReference type="PROSITE" id="PS00333">
    <property type="entry name" value="DNA_LIGASE_A2"/>
    <property type="match status" value="1"/>
</dbReference>
<dbReference type="Pfam" id="PF01068">
    <property type="entry name" value="DNA_ligase_A_M"/>
    <property type="match status" value="1"/>
</dbReference>
<dbReference type="GO" id="GO:0005524">
    <property type="term" value="F:ATP binding"/>
    <property type="evidence" value="ECO:0007669"/>
    <property type="project" value="InterPro"/>
</dbReference>
<dbReference type="GO" id="GO:0003910">
    <property type="term" value="F:DNA ligase (ATP) activity"/>
    <property type="evidence" value="ECO:0007669"/>
    <property type="project" value="InterPro"/>
</dbReference>
<protein>
    <recommendedName>
        <fullName evidence="3">ATP-dependent DNA ligase family profile domain-containing protein</fullName>
    </recommendedName>
</protein>
<keyword evidence="2" id="KW-0436">Ligase</keyword>
<dbReference type="GO" id="GO:0006310">
    <property type="term" value="P:DNA recombination"/>
    <property type="evidence" value="ECO:0007669"/>
    <property type="project" value="InterPro"/>
</dbReference>
<evidence type="ECO:0000313" key="4">
    <source>
        <dbReference type="EnsemblMetazoa" id="Aqu2.1.23002_001"/>
    </source>
</evidence>
<evidence type="ECO:0000256" key="1">
    <source>
        <dbReference type="ARBA" id="ARBA00007572"/>
    </source>
</evidence>
<dbReference type="GO" id="GO:0005634">
    <property type="term" value="C:nucleus"/>
    <property type="evidence" value="ECO:0007669"/>
    <property type="project" value="TreeGrafter"/>
</dbReference>
<dbReference type="InterPro" id="IPR050191">
    <property type="entry name" value="ATP-dep_DNA_ligase"/>
</dbReference>
<dbReference type="eggNOG" id="KOG0967">
    <property type="taxonomic scope" value="Eukaryota"/>
</dbReference>
<dbReference type="PANTHER" id="PTHR45674:SF4">
    <property type="entry name" value="DNA LIGASE 1"/>
    <property type="match status" value="1"/>
</dbReference>
<feature type="domain" description="ATP-dependent DNA ligase family profile" evidence="3">
    <location>
        <begin position="1"/>
        <end position="48"/>
    </location>
</feature>
<dbReference type="Gene3D" id="3.30.1490.70">
    <property type="match status" value="1"/>
</dbReference>
<dbReference type="PANTHER" id="PTHR45674">
    <property type="entry name" value="DNA LIGASE 1/3 FAMILY MEMBER"/>
    <property type="match status" value="1"/>
</dbReference>
<dbReference type="InterPro" id="IPR012310">
    <property type="entry name" value="DNA_ligase_ATP-dep_cent"/>
</dbReference>
<dbReference type="OrthoDB" id="206088at2759"/>
<reference evidence="4" key="1">
    <citation type="submission" date="2017-05" db="UniProtKB">
        <authorList>
            <consortium name="EnsemblMetazoa"/>
        </authorList>
    </citation>
    <scope>IDENTIFICATION</scope>
</reference>
<sequence>NCEGLMVKCLDKDASYEISKRSHNWLKLKKDYLEGVGNTLDLVVVACYDQENEEYQVICKVNKREGVNI</sequence>
<evidence type="ECO:0000259" key="3">
    <source>
        <dbReference type="PROSITE" id="PS50160"/>
    </source>
</evidence>
<dbReference type="EnsemblMetazoa" id="Aqu2.1.23002_001">
    <property type="protein sequence ID" value="Aqu2.1.23002_001"/>
    <property type="gene ID" value="Aqu2.1.23002"/>
</dbReference>
<dbReference type="GO" id="GO:0006281">
    <property type="term" value="P:DNA repair"/>
    <property type="evidence" value="ECO:0007669"/>
    <property type="project" value="InterPro"/>
</dbReference>
<name>A0A1X7U506_AMPQE</name>